<dbReference type="Pfam" id="PF01258">
    <property type="entry name" value="zf-dskA_traR"/>
    <property type="match status" value="1"/>
</dbReference>
<evidence type="ECO:0000259" key="6">
    <source>
        <dbReference type="Pfam" id="PF01258"/>
    </source>
</evidence>
<feature type="domain" description="Zinc finger DksA/TraR C4-type" evidence="6">
    <location>
        <begin position="108"/>
        <end position="143"/>
    </location>
</feature>
<dbReference type="SUPFAM" id="SSF57716">
    <property type="entry name" value="Glucocorticoid receptor-like (DNA-binding domain)"/>
    <property type="match status" value="1"/>
</dbReference>
<comment type="caution">
    <text evidence="7">The sequence shown here is derived from an EMBL/GenBank/DDBJ whole genome shotgun (WGS) entry which is preliminary data.</text>
</comment>
<proteinExistence type="predicted"/>
<evidence type="ECO:0000256" key="4">
    <source>
        <dbReference type="PROSITE-ProRule" id="PRU00510"/>
    </source>
</evidence>
<organism evidence="7 8">
    <name type="scientific">Pseudonocardia charpentierae</name>
    <dbReference type="NCBI Taxonomy" id="3075545"/>
    <lineage>
        <taxon>Bacteria</taxon>
        <taxon>Bacillati</taxon>
        <taxon>Actinomycetota</taxon>
        <taxon>Actinomycetes</taxon>
        <taxon>Pseudonocardiales</taxon>
        <taxon>Pseudonocardiaceae</taxon>
        <taxon>Pseudonocardia</taxon>
    </lineage>
</organism>
<protein>
    <submittedName>
        <fullName evidence="7">TraR/DksA family transcriptional regulator</fullName>
    </submittedName>
</protein>
<evidence type="ECO:0000256" key="5">
    <source>
        <dbReference type="SAM" id="MobiDB-lite"/>
    </source>
</evidence>
<dbReference type="PANTHER" id="PTHR33823">
    <property type="entry name" value="RNA POLYMERASE-BINDING TRANSCRIPTION FACTOR DKSA-RELATED"/>
    <property type="match status" value="1"/>
</dbReference>
<evidence type="ECO:0000256" key="2">
    <source>
        <dbReference type="ARBA" id="ARBA00022771"/>
    </source>
</evidence>
<keyword evidence="1" id="KW-0479">Metal-binding</keyword>
<evidence type="ECO:0000313" key="7">
    <source>
        <dbReference type="EMBL" id="MDT0349970.1"/>
    </source>
</evidence>
<feature type="region of interest" description="Disordered" evidence="5">
    <location>
        <begin position="145"/>
        <end position="172"/>
    </location>
</feature>
<feature type="zinc finger region" description="dksA C4-type" evidence="4">
    <location>
        <begin position="113"/>
        <end position="137"/>
    </location>
</feature>
<dbReference type="InterPro" id="IPR000962">
    <property type="entry name" value="Znf_DskA_TraR"/>
</dbReference>
<dbReference type="Proteomes" id="UP001183202">
    <property type="component" value="Unassembled WGS sequence"/>
</dbReference>
<keyword evidence="2" id="KW-0863">Zinc-finger</keyword>
<evidence type="ECO:0000313" key="8">
    <source>
        <dbReference type="Proteomes" id="UP001183202"/>
    </source>
</evidence>
<dbReference type="RefSeq" id="WP_311555998.1">
    <property type="nucleotide sequence ID" value="NZ_JAVREJ010000005.1"/>
</dbReference>
<keyword evidence="8" id="KW-1185">Reference proteome</keyword>
<dbReference type="PANTHER" id="PTHR33823:SF4">
    <property type="entry name" value="GENERAL STRESS PROTEIN 16O"/>
    <property type="match status" value="1"/>
</dbReference>
<reference evidence="8" key="1">
    <citation type="submission" date="2023-07" db="EMBL/GenBank/DDBJ databases">
        <title>30 novel species of actinomycetes from the DSMZ collection.</title>
        <authorList>
            <person name="Nouioui I."/>
        </authorList>
    </citation>
    <scope>NUCLEOTIDE SEQUENCE [LARGE SCALE GENOMIC DNA]</scope>
    <source>
        <strain evidence="8">DSM 45834</strain>
    </source>
</reference>
<sequence>MLAILEELSMARSRSAAAHGPEPDEVQTQAGDALVSRLPSLRATLEEQHLFRSEQLARLEACSRQQVPSDSGAQEAVLALREVDELLAAGARRALTDIELALVRMHTGRYGDCRSCGNAIPLTLLEAIPKTTLCLACQHRDERAGHQALRRKPTTGRRRRQSNDPVGPARQR</sequence>
<evidence type="ECO:0000256" key="1">
    <source>
        <dbReference type="ARBA" id="ARBA00022723"/>
    </source>
</evidence>
<accession>A0ABU2N7Q2</accession>
<gene>
    <name evidence="7" type="ORF">RM445_10590</name>
</gene>
<evidence type="ECO:0000256" key="3">
    <source>
        <dbReference type="ARBA" id="ARBA00022833"/>
    </source>
</evidence>
<dbReference type="Gene3D" id="1.20.120.910">
    <property type="entry name" value="DksA, coiled-coil domain"/>
    <property type="match status" value="1"/>
</dbReference>
<feature type="compositionally biased region" description="Basic residues" evidence="5">
    <location>
        <begin position="148"/>
        <end position="160"/>
    </location>
</feature>
<dbReference type="EMBL" id="JAVREJ010000005">
    <property type="protein sequence ID" value="MDT0349970.1"/>
    <property type="molecule type" value="Genomic_DNA"/>
</dbReference>
<keyword evidence="3" id="KW-0862">Zinc</keyword>
<name>A0ABU2N7Q2_9PSEU</name>
<dbReference type="PROSITE" id="PS51128">
    <property type="entry name" value="ZF_DKSA_2"/>
    <property type="match status" value="1"/>
</dbReference>